<evidence type="ECO:0000313" key="3">
    <source>
        <dbReference type="Proteomes" id="UP001176961"/>
    </source>
</evidence>
<reference evidence="2" key="1">
    <citation type="submission" date="2023-07" db="EMBL/GenBank/DDBJ databases">
        <authorList>
            <consortium name="CYATHOMIX"/>
        </authorList>
    </citation>
    <scope>NUCLEOTIDE SEQUENCE</scope>
    <source>
        <strain evidence="2">N/A</strain>
    </source>
</reference>
<keyword evidence="1" id="KW-0732">Signal</keyword>
<dbReference type="EMBL" id="CATQJL010000001">
    <property type="protein sequence ID" value="CAJ0588971.1"/>
    <property type="molecule type" value="Genomic_DNA"/>
</dbReference>
<feature type="chain" id="PRO_5041292800" evidence="1">
    <location>
        <begin position="19"/>
        <end position="68"/>
    </location>
</feature>
<accession>A0AA36DJR3</accession>
<sequence>MQALFLLLLLSSVSLIMPSELQCSNEGIGPCINNNECPPKMTCVESKSGGPVCCEEDAIVKVKNAEGN</sequence>
<dbReference type="AlphaFoldDB" id="A0AA36DJR3"/>
<evidence type="ECO:0000256" key="1">
    <source>
        <dbReference type="SAM" id="SignalP"/>
    </source>
</evidence>
<name>A0AA36DJR3_CYLNA</name>
<gene>
    <name evidence="2" type="ORF">CYNAS_LOCUS954</name>
</gene>
<dbReference type="Proteomes" id="UP001176961">
    <property type="component" value="Unassembled WGS sequence"/>
</dbReference>
<keyword evidence="3" id="KW-1185">Reference proteome</keyword>
<organism evidence="2 3">
    <name type="scientific">Cylicocyclus nassatus</name>
    <name type="common">Nematode worm</name>
    <dbReference type="NCBI Taxonomy" id="53992"/>
    <lineage>
        <taxon>Eukaryota</taxon>
        <taxon>Metazoa</taxon>
        <taxon>Ecdysozoa</taxon>
        <taxon>Nematoda</taxon>
        <taxon>Chromadorea</taxon>
        <taxon>Rhabditida</taxon>
        <taxon>Rhabditina</taxon>
        <taxon>Rhabditomorpha</taxon>
        <taxon>Strongyloidea</taxon>
        <taxon>Strongylidae</taxon>
        <taxon>Cylicocyclus</taxon>
    </lineage>
</organism>
<evidence type="ECO:0000313" key="2">
    <source>
        <dbReference type="EMBL" id="CAJ0588971.1"/>
    </source>
</evidence>
<proteinExistence type="predicted"/>
<comment type="caution">
    <text evidence="2">The sequence shown here is derived from an EMBL/GenBank/DDBJ whole genome shotgun (WGS) entry which is preliminary data.</text>
</comment>
<protein>
    <submittedName>
        <fullName evidence="2">Uncharacterized protein</fullName>
    </submittedName>
</protein>
<feature type="signal peptide" evidence="1">
    <location>
        <begin position="1"/>
        <end position="18"/>
    </location>
</feature>